<protein>
    <submittedName>
        <fullName evidence="1">Uncharacterized protein</fullName>
    </submittedName>
</protein>
<keyword evidence="2" id="KW-1185">Reference proteome</keyword>
<dbReference type="EMBL" id="BPLR01005321">
    <property type="protein sequence ID" value="GIY01434.1"/>
    <property type="molecule type" value="Genomic_DNA"/>
</dbReference>
<accession>A0AAV4PZ02</accession>
<organism evidence="1 2">
    <name type="scientific">Caerostris extrusa</name>
    <name type="common">Bark spider</name>
    <name type="synonym">Caerostris bankana</name>
    <dbReference type="NCBI Taxonomy" id="172846"/>
    <lineage>
        <taxon>Eukaryota</taxon>
        <taxon>Metazoa</taxon>
        <taxon>Ecdysozoa</taxon>
        <taxon>Arthropoda</taxon>
        <taxon>Chelicerata</taxon>
        <taxon>Arachnida</taxon>
        <taxon>Araneae</taxon>
        <taxon>Araneomorphae</taxon>
        <taxon>Entelegynae</taxon>
        <taxon>Araneoidea</taxon>
        <taxon>Araneidae</taxon>
        <taxon>Caerostris</taxon>
    </lineage>
</organism>
<comment type="caution">
    <text evidence="1">The sequence shown here is derived from an EMBL/GenBank/DDBJ whole genome shotgun (WGS) entry which is preliminary data.</text>
</comment>
<dbReference type="Proteomes" id="UP001054945">
    <property type="component" value="Unassembled WGS sequence"/>
</dbReference>
<evidence type="ECO:0000313" key="1">
    <source>
        <dbReference type="EMBL" id="GIY01434.1"/>
    </source>
</evidence>
<proteinExistence type="predicted"/>
<name>A0AAV4PZ02_CAEEX</name>
<sequence>MLFTEKYRNPQGQISGADHKLTWKSHIEDIANLAMKTPSPLKRLAGARWSCTGPTLLQTYHAFIRPLLTYCCKSLVVAIVKSTRFSGESLK</sequence>
<reference evidence="1 2" key="1">
    <citation type="submission" date="2021-06" db="EMBL/GenBank/DDBJ databases">
        <title>Caerostris extrusa draft genome.</title>
        <authorList>
            <person name="Kono N."/>
            <person name="Arakawa K."/>
        </authorList>
    </citation>
    <scope>NUCLEOTIDE SEQUENCE [LARGE SCALE GENOMIC DNA]</scope>
</reference>
<gene>
    <name evidence="1" type="ORF">CEXT_427531</name>
</gene>
<evidence type="ECO:0000313" key="2">
    <source>
        <dbReference type="Proteomes" id="UP001054945"/>
    </source>
</evidence>
<dbReference type="AlphaFoldDB" id="A0AAV4PZ02"/>